<reference evidence="2" key="1">
    <citation type="submission" date="2019-11" db="EMBL/GenBank/DDBJ databases">
        <authorList>
            <person name="Feng L."/>
        </authorList>
    </citation>
    <scope>NUCLEOTIDE SEQUENCE</scope>
    <source>
        <strain evidence="2">AcaccaeLFYP115</strain>
    </source>
</reference>
<evidence type="ECO:0000256" key="1">
    <source>
        <dbReference type="SAM" id="MobiDB-lite"/>
    </source>
</evidence>
<dbReference type="Gene3D" id="3.40.190.290">
    <property type="match status" value="1"/>
</dbReference>
<dbReference type="EMBL" id="CACRSQ010000007">
    <property type="protein sequence ID" value="VYT21971.1"/>
    <property type="molecule type" value="Genomic_DNA"/>
</dbReference>
<accession>A0A6N2V0S8</accession>
<evidence type="ECO:0008006" key="3">
    <source>
        <dbReference type="Google" id="ProtNLM"/>
    </source>
</evidence>
<name>A0A6N2V0S8_9FIRM</name>
<organism evidence="2">
    <name type="scientific">Anaerostipes caccae</name>
    <dbReference type="NCBI Taxonomy" id="105841"/>
    <lineage>
        <taxon>Bacteria</taxon>
        <taxon>Bacillati</taxon>
        <taxon>Bacillota</taxon>
        <taxon>Clostridia</taxon>
        <taxon>Lachnospirales</taxon>
        <taxon>Lachnospiraceae</taxon>
        <taxon>Anaerostipes</taxon>
    </lineage>
</organism>
<proteinExistence type="predicted"/>
<gene>
    <name evidence="2" type="ORF">ACLFYP115_02109</name>
</gene>
<dbReference type="RefSeq" id="WP_148460301.1">
    <property type="nucleotide sequence ID" value="NZ_DBFXFV010000023.1"/>
</dbReference>
<sequence>MGCPAHSNSFQPSFSGEQSAGITPEVVRTGRVESIISGVAVGEGISLLAKSNFRIFQAGQVKVVPLDPPRKLFVVFAKLAGTAQTDAMRIFADYMCKGCEV</sequence>
<evidence type="ECO:0000313" key="2">
    <source>
        <dbReference type="EMBL" id="VYT21971.1"/>
    </source>
</evidence>
<dbReference type="AlphaFoldDB" id="A0A6N2V0S8"/>
<protein>
    <recommendedName>
        <fullName evidence="3">LysR substrate-binding domain-containing protein</fullName>
    </recommendedName>
</protein>
<dbReference type="SUPFAM" id="SSF53850">
    <property type="entry name" value="Periplasmic binding protein-like II"/>
    <property type="match status" value="1"/>
</dbReference>
<feature type="region of interest" description="Disordered" evidence="1">
    <location>
        <begin position="1"/>
        <end position="21"/>
    </location>
</feature>